<keyword evidence="3" id="KW-1185">Reference proteome</keyword>
<dbReference type="EMBL" id="JAMZDE010000006">
    <property type="protein sequence ID" value="MCP1339120.1"/>
    <property type="molecule type" value="Genomic_DNA"/>
</dbReference>
<reference evidence="2" key="1">
    <citation type="submission" date="2022-06" db="EMBL/GenBank/DDBJ databases">
        <title>Idiomarina rhizosphaerae M1R2S28.</title>
        <authorList>
            <person name="Sun J.-Q."/>
            <person name="Li L.-F."/>
        </authorList>
    </citation>
    <scope>NUCLEOTIDE SEQUENCE</scope>
    <source>
        <strain evidence="2">M1R2S28</strain>
    </source>
</reference>
<evidence type="ECO:0000313" key="2">
    <source>
        <dbReference type="EMBL" id="MCP1339120.1"/>
    </source>
</evidence>
<comment type="caution">
    <text evidence="2">The sequence shown here is derived from an EMBL/GenBank/DDBJ whole genome shotgun (WGS) entry which is preliminary data.</text>
</comment>
<evidence type="ECO:0000256" key="1">
    <source>
        <dbReference type="SAM" id="SignalP"/>
    </source>
</evidence>
<feature type="signal peptide" evidence="1">
    <location>
        <begin position="1"/>
        <end position="36"/>
    </location>
</feature>
<gene>
    <name evidence="2" type="ORF">NJR55_05880</name>
</gene>
<name>A0A9X2JST7_9GAMM</name>
<proteinExistence type="predicted"/>
<feature type="chain" id="PRO_5040722621" evidence="1">
    <location>
        <begin position="37"/>
        <end position="118"/>
    </location>
</feature>
<dbReference type="AlphaFoldDB" id="A0A9X2JST7"/>
<evidence type="ECO:0000313" key="3">
    <source>
        <dbReference type="Proteomes" id="UP001139474"/>
    </source>
</evidence>
<accession>A0A9X2JST7</accession>
<dbReference type="Proteomes" id="UP001139474">
    <property type="component" value="Unassembled WGS sequence"/>
</dbReference>
<sequence>MQKYAVHKAELNWLQKGCYQLLLCLLLVAFSTSSYAASAGNFEKQLTDQQTSDSVLVADLSSSVFEIQAEEPEFDKAIDVSSRVFQSLLTLAPPAQRQSKPKLTQWNWHLVRGPPAHL</sequence>
<keyword evidence="1" id="KW-0732">Signal</keyword>
<organism evidence="2 3">
    <name type="scientific">Idiomarina rhizosphaerae</name>
    <dbReference type="NCBI Taxonomy" id="2961572"/>
    <lineage>
        <taxon>Bacteria</taxon>
        <taxon>Pseudomonadati</taxon>
        <taxon>Pseudomonadota</taxon>
        <taxon>Gammaproteobacteria</taxon>
        <taxon>Alteromonadales</taxon>
        <taxon>Idiomarinaceae</taxon>
        <taxon>Idiomarina</taxon>
    </lineage>
</organism>
<dbReference type="RefSeq" id="WP_253618641.1">
    <property type="nucleotide sequence ID" value="NZ_JAMZDE010000006.1"/>
</dbReference>
<protein>
    <submittedName>
        <fullName evidence="2">Uncharacterized protein</fullName>
    </submittedName>
</protein>